<dbReference type="Gene3D" id="3.20.80.10">
    <property type="entry name" value="Regulatory factor, effector binding domain"/>
    <property type="match status" value="1"/>
</dbReference>
<evidence type="ECO:0000259" key="1">
    <source>
        <dbReference type="Pfam" id="PF06445"/>
    </source>
</evidence>
<sequence length="207" mass="23239">MNSFDIKRERRDIYSGRAGRFDVVEVPPMRFLMADGRGDPNTSEDYGTVLEALYTISYAVRAVARAELGRVHTVGPLEGLWYAEDLGVFTARDKDAWMWTMMIWQPEWVTVDMTASAVEKVTTTKLAVAVDRIRFEEFSEGPAVQTLHVGPYDAEGPVIARMHEEVIPAHGLIASGHHHEIYLSDARKTDPARLRTILRQPVARTAG</sequence>
<dbReference type="Pfam" id="PF06445">
    <property type="entry name" value="GyrI-like"/>
    <property type="match status" value="1"/>
</dbReference>
<dbReference type="RefSeq" id="WP_107747654.1">
    <property type="nucleotide sequence ID" value="NZ_CP015453.1"/>
</dbReference>
<dbReference type="Proteomes" id="UP000244903">
    <property type="component" value="Chromosome"/>
</dbReference>
<organism evidence="2 3">
    <name type="scientific">Dietzia psychralcaliphila</name>
    <dbReference type="NCBI Taxonomy" id="139021"/>
    <lineage>
        <taxon>Bacteria</taxon>
        <taxon>Bacillati</taxon>
        <taxon>Actinomycetota</taxon>
        <taxon>Actinomycetes</taxon>
        <taxon>Mycobacteriales</taxon>
        <taxon>Dietziaceae</taxon>
        <taxon>Dietzia</taxon>
    </lineage>
</organism>
<keyword evidence="3" id="KW-1185">Reference proteome</keyword>
<protein>
    <recommendedName>
        <fullName evidence="1">GyrI-like small molecule binding domain-containing protein</fullName>
    </recommendedName>
</protein>
<accession>A0AAD0JPP1</accession>
<name>A0AAD0JPP1_9ACTN</name>
<reference evidence="2 3" key="1">
    <citation type="submission" date="2016-04" db="EMBL/GenBank/DDBJ databases">
        <title>Complete genome sequence of the haloalkaliphilic hydrocarbon-degrading bacterium Dietzia psychralcaliphila ILA-1T, isolated from a drain of a fish product-processing plant.</title>
        <authorList>
            <person name="Zhao J."/>
            <person name="Hu B."/>
            <person name="Geng S."/>
            <person name="Nie Y."/>
            <person name="Tang Y."/>
        </authorList>
    </citation>
    <scope>NUCLEOTIDE SEQUENCE [LARGE SCALE GENOMIC DNA]</scope>
    <source>
        <strain evidence="2 3">ILA-1</strain>
    </source>
</reference>
<evidence type="ECO:0000313" key="3">
    <source>
        <dbReference type="Proteomes" id="UP000244903"/>
    </source>
</evidence>
<dbReference type="InterPro" id="IPR011256">
    <property type="entry name" value="Reg_factor_effector_dom_sf"/>
</dbReference>
<dbReference type="SUPFAM" id="SSF55136">
    <property type="entry name" value="Probable bacterial effector-binding domain"/>
    <property type="match status" value="1"/>
</dbReference>
<gene>
    <name evidence="2" type="ORF">A6048_08030</name>
</gene>
<dbReference type="EMBL" id="CP015453">
    <property type="protein sequence ID" value="AWH95450.1"/>
    <property type="molecule type" value="Genomic_DNA"/>
</dbReference>
<proteinExistence type="predicted"/>
<feature type="domain" description="GyrI-like small molecule binding" evidence="1">
    <location>
        <begin position="22"/>
        <end position="198"/>
    </location>
</feature>
<evidence type="ECO:0000313" key="2">
    <source>
        <dbReference type="EMBL" id="AWH95450.1"/>
    </source>
</evidence>
<dbReference type="AlphaFoldDB" id="A0AAD0JPP1"/>
<dbReference type="KEGG" id="dpc:A6048_08030"/>
<dbReference type="InterPro" id="IPR029442">
    <property type="entry name" value="GyrI-like"/>
</dbReference>